<feature type="region of interest" description="Disordered" evidence="1">
    <location>
        <begin position="1"/>
        <end position="20"/>
    </location>
</feature>
<evidence type="ECO:0000313" key="3">
    <source>
        <dbReference type="Proteomes" id="UP001501867"/>
    </source>
</evidence>
<proteinExistence type="predicted"/>
<dbReference type="Proteomes" id="UP001501867">
    <property type="component" value="Unassembled WGS sequence"/>
</dbReference>
<sequence>MQSHGECDLGVPSVVTMRTTRDRAVKPITYARPSAQRREARLEGDGSVVSDCNVELRNHPHPGESM</sequence>
<evidence type="ECO:0000256" key="1">
    <source>
        <dbReference type="SAM" id="MobiDB-lite"/>
    </source>
</evidence>
<name>A0ABN0VF23_9ACTN</name>
<keyword evidence="3" id="KW-1185">Reference proteome</keyword>
<gene>
    <name evidence="2" type="ORF">GCM10010302_36220</name>
</gene>
<comment type="caution">
    <text evidence="2">The sequence shown here is derived from an EMBL/GenBank/DDBJ whole genome shotgun (WGS) entry which is preliminary data.</text>
</comment>
<evidence type="ECO:0000313" key="2">
    <source>
        <dbReference type="EMBL" id="GAA0294340.1"/>
    </source>
</evidence>
<protein>
    <submittedName>
        <fullName evidence="2">Uncharacterized protein</fullName>
    </submittedName>
</protein>
<reference evidence="2 3" key="1">
    <citation type="journal article" date="2019" name="Int. J. Syst. Evol. Microbiol.">
        <title>The Global Catalogue of Microorganisms (GCM) 10K type strain sequencing project: providing services to taxonomists for standard genome sequencing and annotation.</title>
        <authorList>
            <consortium name="The Broad Institute Genomics Platform"/>
            <consortium name="The Broad Institute Genome Sequencing Center for Infectious Disease"/>
            <person name="Wu L."/>
            <person name="Ma J."/>
        </authorList>
    </citation>
    <scope>NUCLEOTIDE SEQUENCE [LARGE SCALE GENOMIC DNA]</scope>
    <source>
        <strain evidence="2 3">JCM 4505</strain>
    </source>
</reference>
<organism evidence="2 3">
    <name type="scientific">Streptomyces polychromogenes</name>
    <dbReference type="NCBI Taxonomy" id="67342"/>
    <lineage>
        <taxon>Bacteria</taxon>
        <taxon>Bacillati</taxon>
        <taxon>Actinomycetota</taxon>
        <taxon>Actinomycetes</taxon>
        <taxon>Kitasatosporales</taxon>
        <taxon>Streptomycetaceae</taxon>
        <taxon>Streptomyces</taxon>
    </lineage>
</organism>
<dbReference type="EMBL" id="BAAABV010000017">
    <property type="protein sequence ID" value="GAA0294340.1"/>
    <property type="molecule type" value="Genomic_DNA"/>
</dbReference>
<accession>A0ABN0VF23</accession>